<dbReference type="InterPro" id="IPR012340">
    <property type="entry name" value="NA-bd_OB-fold"/>
</dbReference>
<organism evidence="3">
    <name type="scientific">marine sediment metagenome</name>
    <dbReference type="NCBI Taxonomy" id="412755"/>
    <lineage>
        <taxon>unclassified sequences</taxon>
        <taxon>metagenomes</taxon>
        <taxon>ecological metagenomes</taxon>
    </lineage>
</organism>
<dbReference type="EMBL" id="LAZR01040206">
    <property type="protein sequence ID" value="KKL15069.1"/>
    <property type="molecule type" value="Genomic_DNA"/>
</dbReference>
<feature type="compositionally biased region" description="Basic and acidic residues" evidence="2">
    <location>
        <begin position="117"/>
        <end position="135"/>
    </location>
</feature>
<evidence type="ECO:0000313" key="3">
    <source>
        <dbReference type="EMBL" id="KKL15069.1"/>
    </source>
</evidence>
<keyword evidence="1" id="KW-0238">DNA-binding</keyword>
<feature type="region of interest" description="Disordered" evidence="2">
    <location>
        <begin position="110"/>
        <end position="143"/>
    </location>
</feature>
<evidence type="ECO:0008006" key="4">
    <source>
        <dbReference type="Google" id="ProtNLM"/>
    </source>
</evidence>
<name>A0A0F9AZL0_9ZZZZ</name>
<evidence type="ECO:0000256" key="1">
    <source>
        <dbReference type="ARBA" id="ARBA00023125"/>
    </source>
</evidence>
<dbReference type="GO" id="GO:0006260">
    <property type="term" value="P:DNA replication"/>
    <property type="evidence" value="ECO:0007669"/>
    <property type="project" value="InterPro"/>
</dbReference>
<dbReference type="GO" id="GO:0009295">
    <property type="term" value="C:nucleoid"/>
    <property type="evidence" value="ECO:0007669"/>
    <property type="project" value="TreeGrafter"/>
</dbReference>
<accession>A0A0F9AZL0</accession>
<dbReference type="PROSITE" id="PS50935">
    <property type="entry name" value="SSB"/>
    <property type="match status" value="1"/>
</dbReference>
<dbReference type="InterPro" id="IPR011344">
    <property type="entry name" value="ssDNA-bd"/>
</dbReference>
<dbReference type="NCBIfam" id="TIGR00621">
    <property type="entry name" value="ssb"/>
    <property type="match status" value="1"/>
</dbReference>
<comment type="caution">
    <text evidence="3">The sequence shown here is derived from an EMBL/GenBank/DDBJ whole genome shotgun (WGS) entry which is preliminary data.</text>
</comment>
<dbReference type="SUPFAM" id="SSF50249">
    <property type="entry name" value="Nucleic acid-binding proteins"/>
    <property type="match status" value="1"/>
</dbReference>
<dbReference type="PANTHER" id="PTHR10302:SF27">
    <property type="entry name" value="SINGLE-STRANDED DNA-BINDING PROTEIN"/>
    <property type="match status" value="1"/>
</dbReference>
<dbReference type="InterPro" id="IPR000424">
    <property type="entry name" value="Primosome_PriB/ssb"/>
</dbReference>
<proteinExistence type="predicted"/>
<sequence>MGELGVFGIGIATADAELRTVGEKGASVCSVNLAFNRSYKDKNDEWQQEPCFVRAQVWGARAERMAESVKKGQPVYVCGHLKQDSWEKDGQKRVSYSINLRSFELCVRNGKSKSKGKGKDEPKKVEAAAEVKPEVEDNEDIPF</sequence>
<dbReference type="Pfam" id="PF00436">
    <property type="entry name" value="SSB"/>
    <property type="match status" value="1"/>
</dbReference>
<dbReference type="CDD" id="cd04496">
    <property type="entry name" value="SSB_OBF"/>
    <property type="match status" value="1"/>
</dbReference>
<dbReference type="PIRSF" id="PIRSF002070">
    <property type="entry name" value="SSB"/>
    <property type="match status" value="1"/>
</dbReference>
<evidence type="ECO:0000256" key="2">
    <source>
        <dbReference type="SAM" id="MobiDB-lite"/>
    </source>
</evidence>
<reference evidence="3" key="1">
    <citation type="journal article" date="2015" name="Nature">
        <title>Complex archaea that bridge the gap between prokaryotes and eukaryotes.</title>
        <authorList>
            <person name="Spang A."/>
            <person name="Saw J.H."/>
            <person name="Jorgensen S.L."/>
            <person name="Zaremba-Niedzwiedzka K."/>
            <person name="Martijn J."/>
            <person name="Lind A.E."/>
            <person name="van Eijk R."/>
            <person name="Schleper C."/>
            <person name="Guy L."/>
            <person name="Ettema T.J."/>
        </authorList>
    </citation>
    <scope>NUCLEOTIDE SEQUENCE</scope>
</reference>
<dbReference type="PANTHER" id="PTHR10302">
    <property type="entry name" value="SINGLE-STRANDED DNA-BINDING PROTEIN"/>
    <property type="match status" value="1"/>
</dbReference>
<dbReference type="Gene3D" id="2.40.50.140">
    <property type="entry name" value="Nucleic acid-binding proteins"/>
    <property type="match status" value="1"/>
</dbReference>
<dbReference type="GO" id="GO:0003697">
    <property type="term" value="F:single-stranded DNA binding"/>
    <property type="evidence" value="ECO:0007669"/>
    <property type="project" value="InterPro"/>
</dbReference>
<dbReference type="AlphaFoldDB" id="A0A0F9AZL0"/>
<protein>
    <recommendedName>
        <fullName evidence="4">Single-stranded DNA-binding protein</fullName>
    </recommendedName>
</protein>
<gene>
    <name evidence="3" type="ORF">LCGC14_2509300</name>
</gene>